<gene>
    <name evidence="5" type="primary">hmp_1</name>
    <name evidence="5" type="ORF">D7316_00647</name>
</gene>
<dbReference type="InterPro" id="IPR001709">
    <property type="entry name" value="Flavoprot_Pyr_Nucl_cyt_Rdtase"/>
</dbReference>
<dbReference type="InterPro" id="IPR001433">
    <property type="entry name" value="OxRdtase_FAD/NAD-bd"/>
</dbReference>
<organism evidence="5 6">
    <name type="scientific">Gordonia insulae</name>
    <dbReference type="NCBI Taxonomy" id="2420509"/>
    <lineage>
        <taxon>Bacteria</taxon>
        <taxon>Bacillati</taxon>
        <taxon>Actinomycetota</taxon>
        <taxon>Actinomycetes</taxon>
        <taxon>Mycobacteriales</taxon>
        <taxon>Gordoniaceae</taxon>
        <taxon>Gordonia</taxon>
    </lineage>
</organism>
<evidence type="ECO:0000256" key="2">
    <source>
        <dbReference type="ARBA" id="ARBA00022714"/>
    </source>
</evidence>
<feature type="domain" description="FAD-binding FR-type" evidence="4">
    <location>
        <begin position="2"/>
        <end position="103"/>
    </location>
</feature>
<keyword evidence="2" id="KW-0001">2Fe-2S</keyword>
<evidence type="ECO:0000256" key="3">
    <source>
        <dbReference type="ARBA" id="ARBA00023014"/>
    </source>
</evidence>
<protein>
    <submittedName>
        <fullName evidence="5">Flavohemoprotein</fullName>
        <ecNumber evidence="5">1.14.12.17</ecNumber>
    </submittedName>
</protein>
<dbReference type="Gene3D" id="2.40.30.10">
    <property type="entry name" value="Translation factors"/>
    <property type="match status" value="1"/>
</dbReference>
<dbReference type="InterPro" id="IPR017938">
    <property type="entry name" value="Riboflavin_synthase-like_b-brl"/>
</dbReference>
<dbReference type="InterPro" id="IPR008333">
    <property type="entry name" value="Cbr1-like_FAD-bd_dom"/>
</dbReference>
<dbReference type="AlphaFoldDB" id="A0A3G8JG57"/>
<dbReference type="PRINTS" id="PR00371">
    <property type="entry name" value="FPNCR"/>
</dbReference>
<dbReference type="PROSITE" id="PS51384">
    <property type="entry name" value="FAD_FR"/>
    <property type="match status" value="1"/>
</dbReference>
<evidence type="ECO:0000313" key="6">
    <source>
        <dbReference type="Proteomes" id="UP000271469"/>
    </source>
</evidence>
<keyword evidence="2" id="KW-0479">Metal-binding</keyword>
<dbReference type="KEGG" id="gom:D7316_00647"/>
<keyword evidence="2" id="KW-0408">Iron</keyword>
<comment type="cofactor">
    <cofactor evidence="1">
        <name>FAD</name>
        <dbReference type="ChEBI" id="CHEBI:57692"/>
    </cofactor>
</comment>
<dbReference type="GO" id="GO:0051537">
    <property type="term" value="F:2 iron, 2 sulfur cluster binding"/>
    <property type="evidence" value="ECO:0007669"/>
    <property type="project" value="UniProtKB-KW"/>
</dbReference>
<keyword evidence="3" id="KW-0411">Iron-sulfur</keyword>
<dbReference type="Pfam" id="PF00175">
    <property type="entry name" value="NAD_binding_1"/>
    <property type="match status" value="1"/>
</dbReference>
<dbReference type="EMBL" id="CP033972">
    <property type="protein sequence ID" value="AZG44067.1"/>
    <property type="molecule type" value="Genomic_DNA"/>
</dbReference>
<evidence type="ECO:0000256" key="1">
    <source>
        <dbReference type="ARBA" id="ARBA00001974"/>
    </source>
</evidence>
<dbReference type="OrthoDB" id="5179582at2"/>
<dbReference type="InterPro" id="IPR017927">
    <property type="entry name" value="FAD-bd_FR_type"/>
</dbReference>
<evidence type="ECO:0000259" key="4">
    <source>
        <dbReference type="PROSITE" id="PS51384"/>
    </source>
</evidence>
<dbReference type="PRINTS" id="PR00410">
    <property type="entry name" value="PHEHYDRXLASE"/>
</dbReference>
<accession>A0A3G8JG57</accession>
<dbReference type="EC" id="1.14.12.17" evidence="5"/>
<dbReference type="InterPro" id="IPR039261">
    <property type="entry name" value="FNR_nucleotide-bd"/>
</dbReference>
<dbReference type="InterPro" id="IPR050415">
    <property type="entry name" value="MRET"/>
</dbReference>
<evidence type="ECO:0000313" key="5">
    <source>
        <dbReference type="EMBL" id="AZG44067.1"/>
    </source>
</evidence>
<proteinExistence type="predicted"/>
<dbReference type="RefSeq" id="WP_124707003.1">
    <property type="nucleotide sequence ID" value="NZ_CP033972.1"/>
</dbReference>
<keyword evidence="5" id="KW-0560">Oxidoreductase</keyword>
<dbReference type="PANTHER" id="PTHR47354">
    <property type="entry name" value="NADH OXIDOREDUCTASE HCR"/>
    <property type="match status" value="1"/>
</dbReference>
<keyword evidence="6" id="KW-1185">Reference proteome</keyword>
<reference evidence="5 6" key="1">
    <citation type="submission" date="2018-11" db="EMBL/GenBank/DDBJ databases">
        <title>Gordonia insulae sp. nov., isolated from an island soil.</title>
        <authorList>
            <person name="Kim Y.S."/>
            <person name="Kim S.B."/>
        </authorList>
    </citation>
    <scope>NUCLEOTIDE SEQUENCE [LARGE SCALE GENOMIC DNA]</scope>
    <source>
        <strain evidence="5 6">MMS17-SY073</strain>
    </source>
</reference>
<dbReference type="GO" id="GO:0008941">
    <property type="term" value="F:nitric oxide dioxygenase NAD(P)H activity"/>
    <property type="evidence" value="ECO:0007669"/>
    <property type="project" value="UniProtKB-EC"/>
</dbReference>
<dbReference type="Gene3D" id="3.40.50.80">
    <property type="entry name" value="Nucleotide-binding domain of ferredoxin-NADP reductase (FNR) module"/>
    <property type="match status" value="1"/>
</dbReference>
<dbReference type="PANTHER" id="PTHR47354:SF5">
    <property type="entry name" value="PROTEIN RFBI"/>
    <property type="match status" value="1"/>
</dbReference>
<dbReference type="Pfam" id="PF00970">
    <property type="entry name" value="FAD_binding_6"/>
    <property type="match status" value="1"/>
</dbReference>
<dbReference type="SUPFAM" id="SSF52343">
    <property type="entry name" value="Ferredoxin reductase-like, C-terminal NADP-linked domain"/>
    <property type="match status" value="1"/>
</dbReference>
<dbReference type="Proteomes" id="UP000271469">
    <property type="component" value="Chromosome"/>
</dbReference>
<sequence length="237" mass="26234">MTDWQITTVISQVRHTDSARSLRLALSEPFQGRPGQHLDIRLTAEDGYSTARTYSLSDVRENRTVEVTVERAEDGEVSPYLVDVVEVGEPLEVTQPHGGWFTWDGRDTAPVQLIAGGSGLAPLMAMIRTREVVAPTVPFDLVYSLRSPDRMLFADDLRQLIEHRRLPVHLAHTRSAPADDPRPVGRLSADELAEITIGPEHEPAVYICGPNRFVEHCAAAMVAAGHQPGRVRTERFG</sequence>
<name>A0A3G8JG57_9ACTN</name>
<dbReference type="SUPFAM" id="SSF63380">
    <property type="entry name" value="Riboflavin synthase domain-like"/>
    <property type="match status" value="1"/>
</dbReference>